<dbReference type="GO" id="GO:0010082">
    <property type="term" value="P:regulation of root meristem growth"/>
    <property type="evidence" value="ECO:0007669"/>
    <property type="project" value="InterPro"/>
</dbReference>
<sequence>MASVFSFVVLVILHVMIIAFLVLRQSSSGHAQLRERSNFVTILYPTETEAVLLKDDSPDYIIITSAAGGRKMLMDQFSSKVVKEKHMSDRRASIVLGDATSESKKAPPQVQLQHHMSAQVDGSKEFRDAENEVAKLMSKDYSGRSGPRRKPPINNHEPTD</sequence>
<accession>A0A1S3Y5X2</accession>
<dbReference type="PaxDb" id="4097-A0A1S3Y5X2"/>
<keyword evidence="1" id="KW-1185">Reference proteome</keyword>
<reference evidence="1" key="1">
    <citation type="journal article" date="2014" name="Nat. Commun.">
        <title>The tobacco genome sequence and its comparison with those of tomato and potato.</title>
        <authorList>
            <person name="Sierro N."/>
            <person name="Battey J.N."/>
            <person name="Ouadi S."/>
            <person name="Bakaher N."/>
            <person name="Bovet L."/>
            <person name="Willig A."/>
            <person name="Goepfert S."/>
            <person name="Peitsch M.C."/>
            <person name="Ivanov N.V."/>
        </authorList>
    </citation>
    <scope>NUCLEOTIDE SEQUENCE [LARGE SCALE GENOMIC DNA]</scope>
</reference>
<dbReference type="AlphaFoldDB" id="A0A1S3Y5X2"/>
<name>A0A1S3Y5X2_TOBAC</name>
<dbReference type="GeneID" id="107772486"/>
<reference evidence="2" key="2">
    <citation type="submission" date="2025-08" db="UniProtKB">
        <authorList>
            <consortium name="RefSeq"/>
        </authorList>
    </citation>
    <scope>IDENTIFICATION</scope>
</reference>
<evidence type="ECO:0000313" key="2">
    <source>
        <dbReference type="RefSeq" id="XP_016447475.1"/>
    </source>
</evidence>
<evidence type="ECO:0000313" key="1">
    <source>
        <dbReference type="Proteomes" id="UP000790787"/>
    </source>
</evidence>
<dbReference type="PANTHER" id="PTHR36313">
    <property type="entry name" value="ROOT MERISTEM GROWTH FACTOR 2"/>
    <property type="match status" value="1"/>
</dbReference>
<dbReference type="RefSeq" id="XP_016447475.1">
    <property type="nucleotide sequence ID" value="XM_016591989.1"/>
</dbReference>
<proteinExistence type="predicted"/>
<dbReference type="Proteomes" id="UP000790787">
    <property type="component" value="Chromosome 17"/>
</dbReference>
<dbReference type="GO" id="GO:0008083">
    <property type="term" value="F:growth factor activity"/>
    <property type="evidence" value="ECO:0007669"/>
    <property type="project" value="InterPro"/>
</dbReference>
<gene>
    <name evidence="2" type="primary">LOC107772486</name>
</gene>
<organism evidence="1 2">
    <name type="scientific">Nicotiana tabacum</name>
    <name type="common">Common tobacco</name>
    <dbReference type="NCBI Taxonomy" id="4097"/>
    <lineage>
        <taxon>Eukaryota</taxon>
        <taxon>Viridiplantae</taxon>
        <taxon>Streptophyta</taxon>
        <taxon>Embryophyta</taxon>
        <taxon>Tracheophyta</taxon>
        <taxon>Spermatophyta</taxon>
        <taxon>Magnoliopsida</taxon>
        <taxon>eudicotyledons</taxon>
        <taxon>Gunneridae</taxon>
        <taxon>Pentapetalae</taxon>
        <taxon>asterids</taxon>
        <taxon>lamiids</taxon>
        <taxon>Solanales</taxon>
        <taxon>Solanaceae</taxon>
        <taxon>Nicotianoideae</taxon>
        <taxon>Nicotianeae</taxon>
        <taxon>Nicotiana</taxon>
    </lineage>
</organism>
<dbReference type="KEGG" id="nta:107772486"/>
<protein>
    <submittedName>
        <fullName evidence="2">Uncharacterized protein</fullName>
    </submittedName>
</protein>
<dbReference type="OrthoDB" id="1937240at2759"/>
<dbReference type="InterPro" id="IPR038804">
    <property type="entry name" value="RGF3"/>
</dbReference>
<dbReference type="PANTHER" id="PTHR36313:SF7">
    <property type="entry name" value="OS09G0474600 PROTEIN"/>
    <property type="match status" value="1"/>
</dbReference>